<evidence type="ECO:0000256" key="1">
    <source>
        <dbReference type="ARBA" id="ARBA00022630"/>
    </source>
</evidence>
<dbReference type="Proteomes" id="UP000467379">
    <property type="component" value="Plasmid pJCM12687"/>
</dbReference>
<reference evidence="5 8" key="2">
    <citation type="journal article" date="2019" name="Emerg. Microbes Infect.">
        <title>Comprehensive subspecies identification of 175 nontuberculous mycobacteria species based on 7547 genomic profiles.</title>
        <authorList>
            <person name="Matsumoto Y."/>
            <person name="Kinjo T."/>
            <person name="Motooka D."/>
            <person name="Nabeya D."/>
            <person name="Jung N."/>
            <person name="Uechi K."/>
            <person name="Horii T."/>
            <person name="Iida T."/>
            <person name="Fujita J."/>
            <person name="Nakamura S."/>
        </authorList>
    </citation>
    <scope>NUCLEOTIDE SEQUENCE [LARGE SCALE GENOMIC DNA]</scope>
    <source>
        <strain evidence="5 8">JCM 12687</strain>
        <plasmid evidence="5">pJCM12687</plasmid>
    </source>
</reference>
<keyword evidence="1" id="KW-0285">Flavoprotein</keyword>
<gene>
    <name evidence="6" type="ORF">BST20_07845</name>
    <name evidence="5" type="ORF">MBRA_51340</name>
</gene>
<dbReference type="PANTHER" id="PTHR43884:SF20">
    <property type="entry name" value="ACYL-COA DEHYDROGENASE FADE28"/>
    <property type="match status" value="1"/>
</dbReference>
<evidence type="ECO:0000313" key="6">
    <source>
        <dbReference type="EMBL" id="ORA40426.1"/>
    </source>
</evidence>
<dbReference type="InterPro" id="IPR036250">
    <property type="entry name" value="AcylCo_DH-like_C"/>
</dbReference>
<protein>
    <recommendedName>
        <fullName evidence="4">Acyl-CoA dehydrogenase/oxidase C-terminal domain-containing protein</fullName>
    </recommendedName>
</protein>
<reference evidence="5" key="3">
    <citation type="submission" date="2020-02" db="EMBL/GenBank/DDBJ databases">
        <authorList>
            <person name="Matsumoto Y."/>
            <person name="Kinjo T."/>
            <person name="Motooka D."/>
            <person name="Nabeya D."/>
            <person name="Jung N."/>
            <person name="Uechi K."/>
            <person name="Horii T."/>
            <person name="Iida T."/>
            <person name="Fujita J."/>
            <person name="Nakamura S."/>
        </authorList>
    </citation>
    <scope>NUCLEOTIDE SEQUENCE</scope>
    <source>
        <strain evidence="5">JCM 12687</strain>
        <plasmid evidence="5">pJCM12687</plasmid>
    </source>
</reference>
<evidence type="ECO:0000313" key="5">
    <source>
        <dbReference type="EMBL" id="BBZ14939.1"/>
    </source>
</evidence>
<evidence type="ECO:0000259" key="4">
    <source>
        <dbReference type="Pfam" id="PF00441"/>
    </source>
</evidence>
<name>A0A7I7WBG6_9MYCO</name>
<dbReference type="RefSeq" id="WP_083130855.1">
    <property type="nucleotide sequence ID" value="NZ_AP022607.1"/>
</dbReference>
<dbReference type="Pfam" id="PF00441">
    <property type="entry name" value="Acyl-CoA_dh_1"/>
    <property type="match status" value="1"/>
</dbReference>
<keyword evidence="3" id="KW-0560">Oxidoreductase</keyword>
<dbReference type="InterPro" id="IPR009075">
    <property type="entry name" value="AcylCo_DH/oxidase_C"/>
</dbReference>
<accession>A0A7I7WBG6</accession>
<evidence type="ECO:0000313" key="7">
    <source>
        <dbReference type="Proteomes" id="UP000192441"/>
    </source>
</evidence>
<keyword evidence="2" id="KW-0274">FAD</keyword>
<dbReference type="SUPFAM" id="SSF47203">
    <property type="entry name" value="Acyl-CoA dehydrogenase C-terminal domain-like"/>
    <property type="match status" value="1"/>
</dbReference>
<feature type="domain" description="Acyl-CoA dehydrogenase/oxidase C-terminal" evidence="4">
    <location>
        <begin position="177"/>
        <end position="308"/>
    </location>
</feature>
<evidence type="ECO:0000256" key="2">
    <source>
        <dbReference type="ARBA" id="ARBA00022827"/>
    </source>
</evidence>
<geneLocation type="plasmid" evidence="5 8">
    <name>pJCM12687</name>
</geneLocation>
<dbReference type="EMBL" id="MVHM01000002">
    <property type="protein sequence ID" value="ORA40426.1"/>
    <property type="molecule type" value="Genomic_DNA"/>
</dbReference>
<reference evidence="6 7" key="1">
    <citation type="submission" date="2016-12" db="EMBL/GenBank/DDBJ databases">
        <title>The new phylogeny of genus Mycobacterium.</title>
        <authorList>
            <person name="Tortoli E."/>
            <person name="Trovato A."/>
            <person name="Cirillo D.M."/>
        </authorList>
    </citation>
    <scope>NUCLEOTIDE SEQUENCE [LARGE SCALE GENOMIC DNA]</scope>
    <source>
        <strain evidence="6 7">DSM 44624</strain>
    </source>
</reference>
<keyword evidence="5" id="KW-0614">Plasmid</keyword>
<dbReference type="EMBL" id="AP022607">
    <property type="protein sequence ID" value="BBZ14939.1"/>
    <property type="molecule type" value="Genomic_DNA"/>
</dbReference>
<organism evidence="6 7">
    <name type="scientific">Mycobacterium branderi</name>
    <dbReference type="NCBI Taxonomy" id="43348"/>
    <lineage>
        <taxon>Bacteria</taxon>
        <taxon>Bacillati</taxon>
        <taxon>Actinomycetota</taxon>
        <taxon>Actinomycetes</taxon>
        <taxon>Mycobacteriales</taxon>
        <taxon>Mycobacteriaceae</taxon>
        <taxon>Mycobacterium</taxon>
    </lineage>
</organism>
<dbReference type="Gene3D" id="1.20.140.10">
    <property type="entry name" value="Butyryl-CoA Dehydrogenase, subunit A, domain 3"/>
    <property type="match status" value="1"/>
</dbReference>
<evidence type="ECO:0000256" key="3">
    <source>
        <dbReference type="ARBA" id="ARBA00023002"/>
    </source>
</evidence>
<sequence length="322" mass="33959">MDVDTQLLLRESIHELLARDNGDLVAGLAQLGWRDVVRDDPVAAVDLLFTEQGKAGRASAALDTVLIDAAGGDLCEPEPGHRPPAVLHPLGAATCISSMDGRLLIDGVTLTDPASAAGCVVAADDAASTVFLLAPDRLATAAGAVGGFDPASALYRVRVDVSIAETEARKCDWTGAVTAGRRALAAELAGNASAMLGIAVEHVRQRTQFGRPIGVNQTPRHRLAQCHTQLAGARELIDVACKTGTWWDAWVAKTYAGCAWDATSRACLQVCGAIGLTCEHRLGRYVKRATILDALYGSWRMSLQHIGTTLLETERIPAGPPL</sequence>
<evidence type="ECO:0000313" key="8">
    <source>
        <dbReference type="Proteomes" id="UP000467379"/>
    </source>
</evidence>
<dbReference type="Proteomes" id="UP000192441">
    <property type="component" value="Unassembled WGS sequence"/>
</dbReference>
<dbReference type="PANTHER" id="PTHR43884">
    <property type="entry name" value="ACYL-COA DEHYDROGENASE"/>
    <property type="match status" value="1"/>
</dbReference>
<proteinExistence type="predicted"/>
<keyword evidence="8" id="KW-1185">Reference proteome</keyword>
<dbReference type="OrthoDB" id="8677713at2"/>
<dbReference type="AlphaFoldDB" id="A0A7I7WBG6"/>
<dbReference type="GO" id="GO:0003995">
    <property type="term" value="F:acyl-CoA dehydrogenase activity"/>
    <property type="evidence" value="ECO:0007669"/>
    <property type="project" value="TreeGrafter"/>
</dbReference>